<accession>A0A059F8I5</accession>
<dbReference type="AlphaFoldDB" id="A0A059F8I5"/>
<reference evidence="1 2" key="1">
    <citation type="submission" date="2013-04" db="EMBL/GenBank/DDBJ databases">
        <title>Hyphomonas hirschiana VP5 Genome Sequencing.</title>
        <authorList>
            <person name="Lai Q."/>
            <person name="Shao Z."/>
        </authorList>
    </citation>
    <scope>NUCLEOTIDE SEQUENCE [LARGE SCALE GENOMIC DNA]</scope>
    <source>
        <strain evidence="1 2">VP5</strain>
    </source>
</reference>
<dbReference type="PANTHER" id="PTHR43544">
    <property type="entry name" value="SHORT-CHAIN DEHYDROGENASE/REDUCTASE"/>
    <property type="match status" value="1"/>
</dbReference>
<dbReference type="SUPFAM" id="SSF51735">
    <property type="entry name" value="NAD(P)-binding Rossmann-fold domains"/>
    <property type="match status" value="1"/>
</dbReference>
<dbReference type="InterPro" id="IPR051468">
    <property type="entry name" value="Fungal_SecMetab_SDRs"/>
</dbReference>
<dbReference type="GO" id="GO:0016491">
    <property type="term" value="F:oxidoreductase activity"/>
    <property type="evidence" value="ECO:0007669"/>
    <property type="project" value="TreeGrafter"/>
</dbReference>
<dbReference type="Pfam" id="PF00106">
    <property type="entry name" value="adh_short"/>
    <property type="match status" value="1"/>
</dbReference>
<keyword evidence="2" id="KW-1185">Reference proteome</keyword>
<evidence type="ECO:0000313" key="2">
    <source>
        <dbReference type="Proteomes" id="UP000025061"/>
    </source>
</evidence>
<dbReference type="EMBL" id="ARYI01000021">
    <property type="protein sequence ID" value="KCZ86900.1"/>
    <property type="molecule type" value="Genomic_DNA"/>
</dbReference>
<name>A0A059F8I5_9PROT</name>
<dbReference type="PRINTS" id="PR00081">
    <property type="entry name" value="GDHRDH"/>
</dbReference>
<evidence type="ECO:0000313" key="1">
    <source>
        <dbReference type="EMBL" id="KCZ86900.1"/>
    </source>
</evidence>
<dbReference type="PANTHER" id="PTHR43544:SF12">
    <property type="entry name" value="NAD(P)-BINDING ROSSMANN-FOLD SUPERFAMILY PROTEIN"/>
    <property type="match status" value="1"/>
</dbReference>
<dbReference type="Proteomes" id="UP000025061">
    <property type="component" value="Unassembled WGS sequence"/>
</dbReference>
<proteinExistence type="predicted"/>
<protein>
    <submittedName>
        <fullName evidence="1">Short chain dehydrogenase/reductase family oxidoreductase</fullName>
    </submittedName>
</protein>
<dbReference type="InterPro" id="IPR002347">
    <property type="entry name" value="SDR_fam"/>
</dbReference>
<organism evidence="1 2">
    <name type="scientific">Hyphomonas hirschiana VP5</name>
    <dbReference type="NCBI Taxonomy" id="1280951"/>
    <lineage>
        <taxon>Bacteria</taxon>
        <taxon>Pseudomonadati</taxon>
        <taxon>Pseudomonadota</taxon>
        <taxon>Alphaproteobacteria</taxon>
        <taxon>Hyphomonadales</taxon>
        <taxon>Hyphomonadaceae</taxon>
        <taxon>Hyphomonas</taxon>
    </lineage>
</organism>
<dbReference type="GO" id="GO:0005737">
    <property type="term" value="C:cytoplasm"/>
    <property type="evidence" value="ECO:0007669"/>
    <property type="project" value="TreeGrafter"/>
</dbReference>
<sequence length="244" mass="25691">MRLISLPIMIAAVFGSSGGIGRALVSALLARGGYTHVFAISRSGAAHEGAQARQADFLDAADLAALAEEIAAAGPLCLAIVASGLLSDGDALQPEKTYRHHLLENFQRVFEANTFAPGLIAKHMLPLMPKKERGVFAALSARVGSITDNRLGGWHAYRASKAALNMLIRNYAIEQARRAPGAICVGLHPGTVDTGLSRPFQSGVSEGKLFTPDQSAGYLLDVIGNLTPEDSGKCFDWAGKEVPA</sequence>
<dbReference type="Gene3D" id="3.40.50.720">
    <property type="entry name" value="NAD(P)-binding Rossmann-like Domain"/>
    <property type="match status" value="1"/>
</dbReference>
<gene>
    <name evidence="1" type="ORF">HHI_16547</name>
</gene>
<comment type="caution">
    <text evidence="1">The sequence shown here is derived from an EMBL/GenBank/DDBJ whole genome shotgun (WGS) entry which is preliminary data.</text>
</comment>
<dbReference type="PATRIC" id="fig|1280951.3.peg.3335"/>
<dbReference type="InterPro" id="IPR036291">
    <property type="entry name" value="NAD(P)-bd_dom_sf"/>
</dbReference>